<feature type="chain" id="PRO_5046516789" evidence="1">
    <location>
        <begin position="29"/>
        <end position="429"/>
    </location>
</feature>
<organism evidence="3 4">
    <name type="scientific">Hamadaea flava</name>
    <dbReference type="NCBI Taxonomy" id="1742688"/>
    <lineage>
        <taxon>Bacteria</taxon>
        <taxon>Bacillati</taxon>
        <taxon>Actinomycetota</taxon>
        <taxon>Actinomycetes</taxon>
        <taxon>Micromonosporales</taxon>
        <taxon>Micromonosporaceae</taxon>
        <taxon>Hamadaea</taxon>
    </lineage>
</organism>
<dbReference type="PROSITE" id="PS51318">
    <property type="entry name" value="TAT"/>
    <property type="match status" value="1"/>
</dbReference>
<name>A0ABV8LYE1_9ACTN</name>
<keyword evidence="1" id="KW-0732">Signal</keyword>
<proteinExistence type="predicted"/>
<dbReference type="InterPro" id="IPR006311">
    <property type="entry name" value="TAT_signal"/>
</dbReference>
<dbReference type="RefSeq" id="WP_253756578.1">
    <property type="nucleotide sequence ID" value="NZ_JAMZDZ010000001.1"/>
</dbReference>
<sequence length="429" mass="45621">MKRRSVLRAAAVTAAASVPAMLAAPAQAGDKVKDQPYPNQDIVFRRWASDADYATGTFNGTAASGGRLTFATAAGQTAYTDAVTGATRNYDFATWTSAFVAPGFTAQELIASWTATTPGGSWVQIEVRGVTTLGNTTKWYVLGRWAADNVDFHRTSVTGQGDTDGTVYTDTFSAAAGHELSSWQLRVTLLRLAGSTDAPTLTSFGAMASHLPAVPKKWTVSTPKAAQGVLLTVPGFSQSIHSGQYPEYDNGGQAWCSPTSVSMIMGFWNSLPPAADYAWVDPSYQDPWVDHAARGTYDYAYSGCGNWPFNPAYAGRYGLTGFITRLRSLNEAELFIAAGLPLVTSLSFKKGQIPGLTYGTDGHLMVLSGFTASGDPIVNDPASPSDDVVVKSVGRAEWEAAWQTSSRGVVYVITPPGRALPTPPAQPNW</sequence>
<dbReference type="Proteomes" id="UP001595816">
    <property type="component" value="Unassembled WGS sequence"/>
</dbReference>
<comment type="caution">
    <text evidence="3">The sequence shown here is derived from an EMBL/GenBank/DDBJ whole genome shotgun (WGS) entry which is preliminary data.</text>
</comment>
<feature type="domain" description="Peptidase C39-like" evidence="2">
    <location>
        <begin position="233"/>
        <end position="382"/>
    </location>
</feature>
<evidence type="ECO:0000256" key="1">
    <source>
        <dbReference type="SAM" id="SignalP"/>
    </source>
</evidence>
<dbReference type="Pfam" id="PF13529">
    <property type="entry name" value="Peptidase_C39_2"/>
    <property type="match status" value="1"/>
</dbReference>
<reference evidence="4" key="1">
    <citation type="journal article" date="2019" name="Int. J. Syst. Evol. Microbiol.">
        <title>The Global Catalogue of Microorganisms (GCM) 10K type strain sequencing project: providing services to taxonomists for standard genome sequencing and annotation.</title>
        <authorList>
            <consortium name="The Broad Institute Genomics Platform"/>
            <consortium name="The Broad Institute Genome Sequencing Center for Infectious Disease"/>
            <person name="Wu L."/>
            <person name="Ma J."/>
        </authorList>
    </citation>
    <scope>NUCLEOTIDE SEQUENCE [LARGE SCALE GENOMIC DNA]</scope>
    <source>
        <strain evidence="4">CGMCC 4.7289</strain>
    </source>
</reference>
<evidence type="ECO:0000259" key="2">
    <source>
        <dbReference type="Pfam" id="PF13529"/>
    </source>
</evidence>
<dbReference type="InterPro" id="IPR039564">
    <property type="entry name" value="Peptidase_C39-like"/>
</dbReference>
<evidence type="ECO:0000313" key="3">
    <source>
        <dbReference type="EMBL" id="MFC4135305.1"/>
    </source>
</evidence>
<dbReference type="EMBL" id="JBHSAY010000021">
    <property type="protein sequence ID" value="MFC4135305.1"/>
    <property type="molecule type" value="Genomic_DNA"/>
</dbReference>
<evidence type="ECO:0000313" key="4">
    <source>
        <dbReference type="Proteomes" id="UP001595816"/>
    </source>
</evidence>
<accession>A0ABV8LYE1</accession>
<feature type="signal peptide" evidence="1">
    <location>
        <begin position="1"/>
        <end position="28"/>
    </location>
</feature>
<gene>
    <name evidence="3" type="ORF">ACFOZ4_32240</name>
</gene>
<keyword evidence="4" id="KW-1185">Reference proteome</keyword>
<protein>
    <submittedName>
        <fullName evidence="3">C39 family peptidase</fullName>
    </submittedName>
</protein>